<proteinExistence type="predicted"/>
<gene>
    <name evidence="2" type="ORF">ASPACDRAFT_41582</name>
</gene>
<keyword evidence="1" id="KW-0732">Signal</keyword>
<dbReference type="GeneID" id="30974776"/>
<protein>
    <submittedName>
        <fullName evidence="2">Uncharacterized protein</fullName>
    </submittedName>
</protein>
<evidence type="ECO:0000313" key="3">
    <source>
        <dbReference type="Proteomes" id="UP000184546"/>
    </source>
</evidence>
<reference evidence="3" key="1">
    <citation type="journal article" date="2017" name="Genome Biol.">
        <title>Comparative genomics reveals high biological diversity and specific adaptations in the industrially and medically important fungal genus Aspergillus.</title>
        <authorList>
            <person name="de Vries R.P."/>
            <person name="Riley R."/>
            <person name="Wiebenga A."/>
            <person name="Aguilar-Osorio G."/>
            <person name="Amillis S."/>
            <person name="Uchima C.A."/>
            <person name="Anderluh G."/>
            <person name="Asadollahi M."/>
            <person name="Askin M."/>
            <person name="Barry K."/>
            <person name="Battaglia E."/>
            <person name="Bayram O."/>
            <person name="Benocci T."/>
            <person name="Braus-Stromeyer S.A."/>
            <person name="Caldana C."/>
            <person name="Canovas D."/>
            <person name="Cerqueira G.C."/>
            <person name="Chen F."/>
            <person name="Chen W."/>
            <person name="Choi C."/>
            <person name="Clum A."/>
            <person name="Dos Santos R.A."/>
            <person name="Damasio A.R."/>
            <person name="Diallinas G."/>
            <person name="Emri T."/>
            <person name="Fekete E."/>
            <person name="Flipphi M."/>
            <person name="Freyberg S."/>
            <person name="Gallo A."/>
            <person name="Gournas C."/>
            <person name="Habgood R."/>
            <person name="Hainaut M."/>
            <person name="Harispe M.L."/>
            <person name="Henrissat B."/>
            <person name="Hilden K.S."/>
            <person name="Hope R."/>
            <person name="Hossain A."/>
            <person name="Karabika E."/>
            <person name="Karaffa L."/>
            <person name="Karanyi Z."/>
            <person name="Krasevec N."/>
            <person name="Kuo A."/>
            <person name="Kusch H."/>
            <person name="LaButti K."/>
            <person name="Lagendijk E.L."/>
            <person name="Lapidus A."/>
            <person name="Levasseur A."/>
            <person name="Lindquist E."/>
            <person name="Lipzen A."/>
            <person name="Logrieco A.F."/>
            <person name="MacCabe A."/>
            <person name="Maekelae M.R."/>
            <person name="Malavazi I."/>
            <person name="Melin P."/>
            <person name="Meyer V."/>
            <person name="Mielnichuk N."/>
            <person name="Miskei M."/>
            <person name="Molnar A.P."/>
            <person name="Mule G."/>
            <person name="Ngan C.Y."/>
            <person name="Orejas M."/>
            <person name="Orosz E."/>
            <person name="Ouedraogo J.P."/>
            <person name="Overkamp K.M."/>
            <person name="Park H.-S."/>
            <person name="Perrone G."/>
            <person name="Piumi F."/>
            <person name="Punt P.J."/>
            <person name="Ram A.F."/>
            <person name="Ramon A."/>
            <person name="Rauscher S."/>
            <person name="Record E."/>
            <person name="Riano-Pachon D.M."/>
            <person name="Robert V."/>
            <person name="Roehrig J."/>
            <person name="Ruller R."/>
            <person name="Salamov A."/>
            <person name="Salih N.S."/>
            <person name="Samson R.A."/>
            <person name="Sandor E."/>
            <person name="Sanguinetti M."/>
            <person name="Schuetze T."/>
            <person name="Sepcic K."/>
            <person name="Shelest E."/>
            <person name="Sherlock G."/>
            <person name="Sophianopoulou V."/>
            <person name="Squina F.M."/>
            <person name="Sun H."/>
            <person name="Susca A."/>
            <person name="Todd R.B."/>
            <person name="Tsang A."/>
            <person name="Unkles S.E."/>
            <person name="van de Wiele N."/>
            <person name="van Rossen-Uffink D."/>
            <person name="Oliveira J.V."/>
            <person name="Vesth T.C."/>
            <person name="Visser J."/>
            <person name="Yu J.-H."/>
            <person name="Zhou M."/>
            <person name="Andersen M.R."/>
            <person name="Archer D.B."/>
            <person name="Baker S.E."/>
            <person name="Benoit I."/>
            <person name="Brakhage A.A."/>
            <person name="Braus G.H."/>
            <person name="Fischer R."/>
            <person name="Frisvad J.C."/>
            <person name="Goldman G.H."/>
            <person name="Houbraken J."/>
            <person name="Oakley B."/>
            <person name="Pocsi I."/>
            <person name="Scazzocchio C."/>
            <person name="Seiboth B."/>
            <person name="vanKuyk P.A."/>
            <person name="Wortman J."/>
            <person name="Dyer P.S."/>
            <person name="Grigoriev I.V."/>
        </authorList>
    </citation>
    <scope>NUCLEOTIDE SEQUENCE [LARGE SCALE GENOMIC DNA]</scope>
    <source>
        <strain evidence="3">ATCC 16872 / CBS 172.66 / WB 5094</strain>
    </source>
</reference>
<sequence>MPLMLTVTLSSIVSLVGFLGGFQSIEQLDVLEPVLKKSAILRGLIPGSKSELQDLCNFLDEKAIRLTPLLDESRFSFDIAKDALNYPYGGKHMAKVVLTIYYRLNPHTSHTRILSHKTDIIFRFEKATMRNSTVQESFGRKALAVLYRGMSVLVNTASHSV</sequence>
<evidence type="ECO:0000313" key="2">
    <source>
        <dbReference type="EMBL" id="OJK01322.1"/>
    </source>
</evidence>
<dbReference type="RefSeq" id="XP_020057661.1">
    <property type="nucleotide sequence ID" value="XM_020200962.1"/>
</dbReference>
<name>A0A1L9WYJ7_ASPA1</name>
<dbReference type="OrthoDB" id="9930022at2759"/>
<feature type="signal peptide" evidence="1">
    <location>
        <begin position="1"/>
        <end position="27"/>
    </location>
</feature>
<dbReference type="EMBL" id="KV878974">
    <property type="protein sequence ID" value="OJK01322.1"/>
    <property type="molecule type" value="Genomic_DNA"/>
</dbReference>
<dbReference type="STRING" id="690307.A0A1L9WYJ7"/>
<dbReference type="VEuPathDB" id="FungiDB:ASPACDRAFT_41582"/>
<dbReference type="Proteomes" id="UP000184546">
    <property type="component" value="Unassembled WGS sequence"/>
</dbReference>
<accession>A0A1L9WYJ7</accession>
<dbReference type="AlphaFoldDB" id="A0A1L9WYJ7"/>
<keyword evidence="3" id="KW-1185">Reference proteome</keyword>
<evidence type="ECO:0000256" key="1">
    <source>
        <dbReference type="SAM" id="SignalP"/>
    </source>
</evidence>
<organism evidence="2 3">
    <name type="scientific">Aspergillus aculeatus (strain ATCC 16872 / CBS 172.66 / WB 5094)</name>
    <dbReference type="NCBI Taxonomy" id="690307"/>
    <lineage>
        <taxon>Eukaryota</taxon>
        <taxon>Fungi</taxon>
        <taxon>Dikarya</taxon>
        <taxon>Ascomycota</taxon>
        <taxon>Pezizomycotina</taxon>
        <taxon>Eurotiomycetes</taxon>
        <taxon>Eurotiomycetidae</taxon>
        <taxon>Eurotiales</taxon>
        <taxon>Aspergillaceae</taxon>
        <taxon>Aspergillus</taxon>
        <taxon>Aspergillus subgen. Circumdati</taxon>
    </lineage>
</organism>
<feature type="chain" id="PRO_5012792844" evidence="1">
    <location>
        <begin position="28"/>
        <end position="161"/>
    </location>
</feature>